<dbReference type="SUPFAM" id="SSF100950">
    <property type="entry name" value="NagB/RpiA/CoA transferase-like"/>
    <property type="match status" value="1"/>
</dbReference>
<dbReference type="Proteomes" id="UP001172721">
    <property type="component" value="Unassembled WGS sequence"/>
</dbReference>
<sequence>MRGTIKNQSTFLANIAHRLGREAPLTKPETPAYQYKPQQKVLQGASQDELVEVLKEHCTKINTDFLETNLERLPQLLKEVIMLLGGGPVIRTKDKRFEDYGLLSLLEEELPKAEIPSYEWNAEIGEENILLAERSNVGMTFSEMTLAESATVVLYSSRDIGRSVSLLPTTYVAIIPKSTIVPRMTQAAKVIREKVRKGEVIPSCINYITGPSNSADIEMNLVVGVHGPVKAVYILVEDK</sequence>
<comment type="caution">
    <text evidence="3">The sequence shown here is derived from an EMBL/GenBank/DDBJ whole genome shotgun (WGS) entry which is preliminary data.</text>
</comment>
<name>A0ABT8HQA0_9BACL</name>
<dbReference type="InterPro" id="IPR022823">
    <property type="entry name" value="LutC"/>
</dbReference>
<comment type="function">
    <text evidence="1">Is involved in L-lactate degradation and allows cells to grow with lactate as the sole carbon source.</text>
</comment>
<dbReference type="InterPro" id="IPR024185">
    <property type="entry name" value="FTHF_cligase-like_sf"/>
</dbReference>
<dbReference type="RefSeq" id="WP_301164024.1">
    <property type="nucleotide sequence ID" value="NZ_JAUHTR010000001.1"/>
</dbReference>
<comment type="similarity">
    <text evidence="1">Belongs to the LutC/YkgG family.</text>
</comment>
<evidence type="ECO:0000256" key="1">
    <source>
        <dbReference type="HAMAP-Rule" id="MF_02104"/>
    </source>
</evidence>
<evidence type="ECO:0000259" key="2">
    <source>
        <dbReference type="Pfam" id="PF02589"/>
    </source>
</evidence>
<dbReference type="PANTHER" id="PTHR43682:SF1">
    <property type="entry name" value="LACTATE UTILIZATION PROTEIN C"/>
    <property type="match status" value="1"/>
</dbReference>
<feature type="domain" description="LUD" evidence="2">
    <location>
        <begin position="52"/>
        <end position="236"/>
    </location>
</feature>
<organism evidence="3 4">
    <name type="scientific">Fictibacillus fluitans</name>
    <dbReference type="NCBI Taxonomy" id="3058422"/>
    <lineage>
        <taxon>Bacteria</taxon>
        <taxon>Bacillati</taxon>
        <taxon>Bacillota</taxon>
        <taxon>Bacilli</taxon>
        <taxon>Bacillales</taxon>
        <taxon>Fictibacillaceae</taxon>
        <taxon>Fictibacillus</taxon>
    </lineage>
</organism>
<dbReference type="PANTHER" id="PTHR43682">
    <property type="entry name" value="LACTATE UTILIZATION PROTEIN C"/>
    <property type="match status" value="1"/>
</dbReference>
<accession>A0ABT8HQA0</accession>
<evidence type="ECO:0000313" key="4">
    <source>
        <dbReference type="Proteomes" id="UP001172721"/>
    </source>
</evidence>
<dbReference type="Gene3D" id="3.40.50.10420">
    <property type="entry name" value="NagB/RpiA/CoA transferase-like"/>
    <property type="match status" value="1"/>
</dbReference>
<keyword evidence="4" id="KW-1185">Reference proteome</keyword>
<proteinExistence type="inferred from homology"/>
<gene>
    <name evidence="1" type="primary">lutC</name>
    <name evidence="3" type="ORF">QYB97_00625</name>
</gene>
<reference evidence="3" key="1">
    <citation type="submission" date="2023-07" db="EMBL/GenBank/DDBJ databases">
        <title>Fictibacillus sp. isolated from freshwater pond.</title>
        <authorList>
            <person name="Kirdat K."/>
            <person name="Bhat A."/>
            <person name="Mourya A."/>
            <person name="Yadav A."/>
        </authorList>
    </citation>
    <scope>NUCLEOTIDE SEQUENCE</scope>
    <source>
        <strain evidence="3">NE201</strain>
    </source>
</reference>
<dbReference type="Pfam" id="PF02589">
    <property type="entry name" value="LUD_dom"/>
    <property type="match status" value="1"/>
</dbReference>
<protein>
    <recommendedName>
        <fullName evidence="1">Lactate utilization protein C</fullName>
    </recommendedName>
</protein>
<dbReference type="EMBL" id="JAUHTR010000001">
    <property type="protein sequence ID" value="MDN4522953.1"/>
    <property type="molecule type" value="Genomic_DNA"/>
</dbReference>
<dbReference type="HAMAP" id="MF_02104">
    <property type="entry name" value="LutC"/>
    <property type="match status" value="1"/>
</dbReference>
<evidence type="ECO:0000313" key="3">
    <source>
        <dbReference type="EMBL" id="MDN4522953.1"/>
    </source>
</evidence>
<dbReference type="InterPro" id="IPR003741">
    <property type="entry name" value="LUD_dom"/>
</dbReference>
<dbReference type="InterPro" id="IPR037171">
    <property type="entry name" value="NagB/RpiA_transferase-like"/>
</dbReference>